<keyword evidence="5 7" id="KW-0440">LIM domain</keyword>
<evidence type="ECO:0000256" key="4">
    <source>
        <dbReference type="ARBA" id="ARBA00022833"/>
    </source>
</evidence>
<comment type="subcellular location">
    <subcellularLocation>
        <location evidence="1">Nucleus</location>
    </subcellularLocation>
</comment>
<keyword evidence="2 7" id="KW-0479">Metal-binding</keyword>
<dbReference type="GO" id="GO:0045214">
    <property type="term" value="P:sarcomere organization"/>
    <property type="evidence" value="ECO:0007669"/>
    <property type="project" value="TreeGrafter"/>
</dbReference>
<dbReference type="GO" id="GO:0005634">
    <property type="term" value="C:nucleus"/>
    <property type="evidence" value="ECO:0007669"/>
    <property type="project" value="UniProtKB-SubCell"/>
</dbReference>
<dbReference type="GO" id="GO:0046872">
    <property type="term" value="F:metal ion binding"/>
    <property type="evidence" value="ECO:0007669"/>
    <property type="project" value="UniProtKB-KW"/>
</dbReference>
<dbReference type="PROSITE" id="PS00478">
    <property type="entry name" value="LIM_DOMAIN_1"/>
    <property type="match status" value="1"/>
</dbReference>
<dbReference type="Gene3D" id="2.10.110.10">
    <property type="entry name" value="Cysteine Rich Protein"/>
    <property type="match status" value="2"/>
</dbReference>
<dbReference type="Pfam" id="PF00412">
    <property type="entry name" value="LIM"/>
    <property type="match status" value="2"/>
</dbReference>
<dbReference type="GO" id="GO:0060537">
    <property type="term" value="P:muscle tissue development"/>
    <property type="evidence" value="ECO:0007669"/>
    <property type="project" value="TreeGrafter"/>
</dbReference>
<dbReference type="GO" id="GO:0030018">
    <property type="term" value="C:Z disc"/>
    <property type="evidence" value="ECO:0007669"/>
    <property type="project" value="TreeGrafter"/>
</dbReference>
<dbReference type="InterPro" id="IPR001781">
    <property type="entry name" value="Znf_LIM"/>
</dbReference>
<organism evidence="9">
    <name type="scientific">Octopus bimaculoides</name>
    <name type="common">California two-spotted octopus</name>
    <dbReference type="NCBI Taxonomy" id="37653"/>
    <lineage>
        <taxon>Eukaryota</taxon>
        <taxon>Metazoa</taxon>
        <taxon>Spiralia</taxon>
        <taxon>Lophotrochozoa</taxon>
        <taxon>Mollusca</taxon>
        <taxon>Cephalopoda</taxon>
        <taxon>Coleoidea</taxon>
        <taxon>Octopodiformes</taxon>
        <taxon>Octopoda</taxon>
        <taxon>Incirrata</taxon>
        <taxon>Octopodidae</taxon>
        <taxon>Octopus</taxon>
    </lineage>
</organism>
<dbReference type="SUPFAM" id="SSF57716">
    <property type="entry name" value="Glucocorticoid receptor-like (DNA-binding domain)"/>
    <property type="match status" value="3"/>
</dbReference>
<evidence type="ECO:0000256" key="6">
    <source>
        <dbReference type="ARBA" id="ARBA00023242"/>
    </source>
</evidence>
<evidence type="ECO:0000313" key="9">
    <source>
        <dbReference type="EMBL" id="KOF74751.1"/>
    </source>
</evidence>
<evidence type="ECO:0000256" key="5">
    <source>
        <dbReference type="ARBA" id="ARBA00023038"/>
    </source>
</evidence>
<evidence type="ECO:0000256" key="1">
    <source>
        <dbReference type="ARBA" id="ARBA00004123"/>
    </source>
</evidence>
<name>A0A0L8GCJ6_OCTBM</name>
<feature type="domain" description="LIM zinc-binding" evidence="8">
    <location>
        <begin position="116"/>
        <end position="178"/>
    </location>
</feature>
<keyword evidence="6" id="KW-0539">Nucleus</keyword>
<keyword evidence="3" id="KW-0677">Repeat</keyword>
<dbReference type="AlphaFoldDB" id="A0A0L8GCJ6"/>
<proteinExistence type="predicted"/>
<sequence>MAPAMYRQRIRVSIMSQKCPRCDKAVYFAEEVRALGKKWHKLCLKCAKCNNLLDSTTCTDHNNEVYCRACYAKNFGPKGYGFAGGASGLSMDTGDPGEVTRKNVSHLAEAHAAPILSTNGTAKPRWGGCDMCPRCNKATYHKVCFRCSTCNKSLDSTTLCDKGCEIYCKACYNKQFGPKGYGYGAALVRTT</sequence>
<dbReference type="PROSITE" id="PS50023">
    <property type="entry name" value="LIM_DOMAIN_2"/>
    <property type="match status" value="2"/>
</dbReference>
<protein>
    <recommendedName>
        <fullName evidence="8">LIM zinc-binding domain-containing protein</fullName>
    </recommendedName>
</protein>
<dbReference type="EMBL" id="KQ422502">
    <property type="protein sequence ID" value="KOF74751.1"/>
    <property type="molecule type" value="Genomic_DNA"/>
</dbReference>
<evidence type="ECO:0000256" key="7">
    <source>
        <dbReference type="PROSITE-ProRule" id="PRU00125"/>
    </source>
</evidence>
<dbReference type="FunFam" id="2.10.110.10:FF:000001">
    <property type="entry name" value="Cysteine and glycine-rich protein 1"/>
    <property type="match status" value="2"/>
</dbReference>
<feature type="domain" description="LIM zinc-binding" evidence="8">
    <location>
        <begin position="17"/>
        <end position="77"/>
    </location>
</feature>
<dbReference type="CDD" id="cd09326">
    <property type="entry name" value="LIM_CRP_like"/>
    <property type="match status" value="1"/>
</dbReference>
<keyword evidence="4 7" id="KW-0862">Zinc</keyword>
<dbReference type="GO" id="GO:0008307">
    <property type="term" value="F:structural constituent of muscle"/>
    <property type="evidence" value="ECO:0007669"/>
    <property type="project" value="TreeGrafter"/>
</dbReference>
<dbReference type="GO" id="GO:0042805">
    <property type="term" value="F:actinin binding"/>
    <property type="evidence" value="ECO:0007669"/>
    <property type="project" value="TreeGrafter"/>
</dbReference>
<reference evidence="9" key="1">
    <citation type="submission" date="2015-07" db="EMBL/GenBank/DDBJ databases">
        <title>MeaNS - Measles Nucleotide Surveillance Program.</title>
        <authorList>
            <person name="Tran T."/>
            <person name="Druce J."/>
        </authorList>
    </citation>
    <scope>NUCLEOTIDE SEQUENCE</scope>
    <source>
        <strain evidence="9">UCB-OBI-ISO-001</strain>
        <tissue evidence="9">Gonad</tissue>
    </source>
</reference>
<dbReference type="PANTHER" id="PTHR24215">
    <property type="entry name" value="RHO-GTPASE-ACTIVATING PROTEIN LRG1"/>
    <property type="match status" value="1"/>
</dbReference>
<evidence type="ECO:0000259" key="8">
    <source>
        <dbReference type="PROSITE" id="PS50023"/>
    </source>
</evidence>
<evidence type="ECO:0000256" key="2">
    <source>
        <dbReference type="ARBA" id="ARBA00022723"/>
    </source>
</evidence>
<evidence type="ECO:0000256" key="3">
    <source>
        <dbReference type="ARBA" id="ARBA00022737"/>
    </source>
</evidence>
<dbReference type="PANTHER" id="PTHR24215:SF35">
    <property type="entry name" value="MUSCLE LIM PROTEIN MLP84B"/>
    <property type="match status" value="1"/>
</dbReference>
<dbReference type="SMART" id="SM00132">
    <property type="entry name" value="LIM"/>
    <property type="match status" value="2"/>
</dbReference>
<dbReference type="OrthoDB" id="8062037at2759"/>
<gene>
    <name evidence="9" type="ORF">OCBIM_22035676mg</name>
</gene>
<accession>A0A0L8GCJ6</accession>